<evidence type="ECO:0000256" key="4">
    <source>
        <dbReference type="ARBA" id="ARBA00023136"/>
    </source>
</evidence>
<keyword evidence="6 7" id="KW-0961">Cell wall biogenesis/degradation</keyword>
<evidence type="ECO:0000313" key="9">
    <source>
        <dbReference type="Proteomes" id="UP000678228"/>
    </source>
</evidence>
<sequence length="387" mass="44076">MSNSNEKPRSLYDKRVSQARIVRRVVFFCVLGLLIVGTILGISSYYYLKNALGPIDEESPEEIQVTIPIGSTANQIGTILEEEGLVRNGTLFRYYVRYKNESGFQAGEYNLSTSMTLDELISELKEGRVLEEPELVFTIPEGRWLEDVAVMIANSTGHAVEDIQAVLSDREYVEALIDQYPMLTEEILNESIRHPLEGYVFPAQYEFMVEDPSIKDIIEAMLNRTQTVVDELSSEIAESGYTIHEILTLASIIEREAKTSEDRYKISGVLHDRLESDMPLQVDPTVAYAIGEHRYMTSLTDLKIDSPYNTYRYKGIPVGPIANPGKDSIQAAVRPERTGALFFYARVNGEVIYSETYEEHNRVHQQYRQEWIDAESQGELEEEQENE</sequence>
<feature type="transmembrane region" description="Helical" evidence="7">
    <location>
        <begin position="21"/>
        <end position="48"/>
    </location>
</feature>
<feature type="site" description="Important for catalytic activity" evidence="7">
    <location>
        <position position="256"/>
    </location>
</feature>
<dbReference type="GO" id="GO:0009252">
    <property type="term" value="P:peptidoglycan biosynthetic process"/>
    <property type="evidence" value="ECO:0007669"/>
    <property type="project" value="UniProtKB-UniRule"/>
</dbReference>
<evidence type="ECO:0000256" key="6">
    <source>
        <dbReference type="ARBA" id="ARBA00023316"/>
    </source>
</evidence>
<protein>
    <recommendedName>
        <fullName evidence="7">Endolytic murein transglycosylase</fullName>
        <ecNumber evidence="7">4.2.2.29</ecNumber>
    </recommendedName>
    <alternativeName>
        <fullName evidence="7">Peptidoglycan lytic transglycosylase</fullName>
    </alternativeName>
    <alternativeName>
        <fullName evidence="7">Peptidoglycan polymerization terminase</fullName>
    </alternativeName>
</protein>
<evidence type="ECO:0000256" key="2">
    <source>
        <dbReference type="ARBA" id="ARBA00022692"/>
    </source>
</evidence>
<keyword evidence="5 7" id="KW-0456">Lyase</keyword>
<evidence type="ECO:0000256" key="1">
    <source>
        <dbReference type="ARBA" id="ARBA00022475"/>
    </source>
</evidence>
<keyword evidence="2 7" id="KW-0812">Transmembrane</keyword>
<evidence type="ECO:0000256" key="3">
    <source>
        <dbReference type="ARBA" id="ARBA00022989"/>
    </source>
</evidence>
<evidence type="ECO:0000256" key="7">
    <source>
        <dbReference type="HAMAP-Rule" id="MF_02065"/>
    </source>
</evidence>
<keyword evidence="9" id="KW-1185">Reference proteome</keyword>
<dbReference type="PANTHER" id="PTHR30518:SF2">
    <property type="entry name" value="ENDOLYTIC MUREIN TRANSGLYCOSYLASE"/>
    <property type="match status" value="1"/>
</dbReference>
<dbReference type="AlphaFoldDB" id="A0A941AP20"/>
<organism evidence="8 9">
    <name type="scientific">Halalkalibacter suaedae</name>
    <dbReference type="NCBI Taxonomy" id="2822140"/>
    <lineage>
        <taxon>Bacteria</taxon>
        <taxon>Bacillati</taxon>
        <taxon>Bacillota</taxon>
        <taxon>Bacilli</taxon>
        <taxon>Bacillales</taxon>
        <taxon>Bacillaceae</taxon>
        <taxon>Halalkalibacter</taxon>
    </lineage>
</organism>
<comment type="catalytic activity">
    <reaction evidence="7">
        <text>a peptidoglycan chain = a peptidoglycan chain with N-acetyl-1,6-anhydromuramyl-[peptide] at the reducing end + a peptidoglycan chain with N-acetylglucosamine at the non-reducing end.</text>
        <dbReference type="EC" id="4.2.2.29"/>
    </reaction>
</comment>
<comment type="caution">
    <text evidence="8">The sequence shown here is derived from an EMBL/GenBank/DDBJ whole genome shotgun (WGS) entry which is preliminary data.</text>
</comment>
<dbReference type="NCBIfam" id="TIGR00247">
    <property type="entry name" value="endolytic transglycosylase MltG"/>
    <property type="match status" value="1"/>
</dbReference>
<dbReference type="EMBL" id="JAGKSQ010000003">
    <property type="protein sequence ID" value="MBP3951371.1"/>
    <property type="molecule type" value="Genomic_DNA"/>
</dbReference>
<accession>A0A941AP20</accession>
<comment type="function">
    <text evidence="7">Functions as a peptidoglycan terminase that cleaves nascent peptidoglycan strands endolytically to terminate their elongation.</text>
</comment>
<dbReference type="Proteomes" id="UP000678228">
    <property type="component" value="Unassembled WGS sequence"/>
</dbReference>
<name>A0A941AP20_9BACI</name>
<reference evidence="8" key="1">
    <citation type="submission" date="2021-03" db="EMBL/GenBank/DDBJ databases">
        <title>Bacillus suaedae sp. nov., isolated from Suaeda aralocaspica.</title>
        <authorList>
            <person name="Lei R.F.R."/>
        </authorList>
    </citation>
    <scope>NUCLEOTIDE SEQUENCE</scope>
    <source>
        <strain evidence="8">YZJH907-2</strain>
    </source>
</reference>
<dbReference type="EC" id="4.2.2.29" evidence="7"/>
<dbReference type="HAMAP" id="MF_02065">
    <property type="entry name" value="MltG"/>
    <property type="match status" value="1"/>
</dbReference>
<dbReference type="RefSeq" id="WP_210597055.1">
    <property type="nucleotide sequence ID" value="NZ_JAGKSQ010000003.1"/>
</dbReference>
<comment type="subcellular location">
    <subcellularLocation>
        <location evidence="7">Cell membrane</location>
        <topology evidence="7">Single-pass membrane protein</topology>
    </subcellularLocation>
</comment>
<gene>
    <name evidence="7 8" type="primary">mltG</name>
    <name evidence="8" type="ORF">J7W16_09510</name>
</gene>
<proteinExistence type="inferred from homology"/>
<evidence type="ECO:0000313" key="8">
    <source>
        <dbReference type="EMBL" id="MBP3951371.1"/>
    </source>
</evidence>
<dbReference type="Pfam" id="PF02618">
    <property type="entry name" value="YceG"/>
    <property type="match status" value="1"/>
</dbReference>
<keyword evidence="3 7" id="KW-1133">Transmembrane helix</keyword>
<dbReference type="PANTHER" id="PTHR30518">
    <property type="entry name" value="ENDOLYTIC MUREIN TRANSGLYCOSYLASE"/>
    <property type="match status" value="1"/>
</dbReference>
<dbReference type="Gene3D" id="3.30.160.60">
    <property type="entry name" value="Classic Zinc Finger"/>
    <property type="match status" value="1"/>
</dbReference>
<evidence type="ECO:0000256" key="5">
    <source>
        <dbReference type="ARBA" id="ARBA00023239"/>
    </source>
</evidence>
<dbReference type="GO" id="GO:0005886">
    <property type="term" value="C:plasma membrane"/>
    <property type="evidence" value="ECO:0007669"/>
    <property type="project" value="UniProtKB-SubCell"/>
</dbReference>
<dbReference type="InterPro" id="IPR003770">
    <property type="entry name" value="MLTG-like"/>
</dbReference>
<dbReference type="GO" id="GO:0008932">
    <property type="term" value="F:lytic endotransglycosylase activity"/>
    <property type="evidence" value="ECO:0007669"/>
    <property type="project" value="UniProtKB-UniRule"/>
</dbReference>
<comment type="similarity">
    <text evidence="7">Belongs to the transglycosylase MltG family.</text>
</comment>
<keyword evidence="4 7" id="KW-0472">Membrane</keyword>
<keyword evidence="1 7" id="KW-1003">Cell membrane</keyword>
<dbReference type="CDD" id="cd08010">
    <property type="entry name" value="MltG_like"/>
    <property type="match status" value="1"/>
</dbReference>
<dbReference type="Gene3D" id="3.30.1490.480">
    <property type="entry name" value="Endolytic murein transglycosylase"/>
    <property type="match status" value="1"/>
</dbReference>
<dbReference type="GO" id="GO:0071555">
    <property type="term" value="P:cell wall organization"/>
    <property type="evidence" value="ECO:0007669"/>
    <property type="project" value="UniProtKB-KW"/>
</dbReference>